<gene>
    <name evidence="7" type="ORF">SELMODRAFT_411413</name>
</gene>
<dbReference type="PANTHER" id="PTHR33588">
    <property type="entry name" value="CILIA- AND FLAGELLA-ASSOCIATED PROTEIN 299"/>
    <property type="match status" value="1"/>
</dbReference>
<evidence type="ECO:0000256" key="4">
    <source>
        <dbReference type="ARBA" id="ARBA00021436"/>
    </source>
</evidence>
<dbReference type="STRING" id="88036.D8RHU6"/>
<proteinExistence type="predicted"/>
<evidence type="ECO:0000313" key="7">
    <source>
        <dbReference type="EMBL" id="EFJ28131.1"/>
    </source>
</evidence>
<sequence>MAEILISAHKDNEEGNDGHHINQQVSVSNMTTLAIWKLFSPLQLLCCLFPEKVSFAIFSHQWLGDDTHYNRTSQAWQRSWLFVSLCSQGPMVQETFDKQEMYEAVVGISVLPRARKTAQLVLVRCPRLATLSNHIGGKVLEVDLTKKWLCTGAYVLCFQLRTICQLGTSEPSVGFWTKMERRMLEAQHEILQRVDCVSIECIHELHSWCYEEYLDSQISATDLFYLEDIDLARKLIELGYRSNAEIMTRSQFVAQKEAAEQARLLALKKVPKKIFSSGKDLSGFPVLQALAEREIPIRNGTLSTIVYIRDFNAKGHEVVAEGDAGVMFKSKKDRKMLNVHAAMDPGDNSTRTEIPTHEYKQAVLFDHVTRKKGL</sequence>
<keyword evidence="8" id="KW-1185">Reference proteome</keyword>
<evidence type="ECO:0000256" key="5">
    <source>
        <dbReference type="ARBA" id="ARBA00022490"/>
    </source>
</evidence>
<name>D8RHU6_SELML</name>
<organism evidence="8">
    <name type="scientific">Selaginella moellendorffii</name>
    <name type="common">Spikemoss</name>
    <dbReference type="NCBI Taxonomy" id="88036"/>
    <lineage>
        <taxon>Eukaryota</taxon>
        <taxon>Viridiplantae</taxon>
        <taxon>Streptophyta</taxon>
        <taxon>Embryophyta</taxon>
        <taxon>Tracheophyta</taxon>
        <taxon>Lycopodiopsida</taxon>
        <taxon>Selaginellales</taxon>
        <taxon>Selaginellaceae</taxon>
        <taxon>Selaginella</taxon>
    </lineage>
</organism>
<keyword evidence="5" id="KW-0963">Cytoplasm</keyword>
<dbReference type="GO" id="GO:0005737">
    <property type="term" value="C:cytoplasm"/>
    <property type="evidence" value="ECO:0007669"/>
    <property type="project" value="UniProtKB-SubCell"/>
</dbReference>
<reference evidence="7 8" key="1">
    <citation type="journal article" date="2011" name="Science">
        <title>The Selaginella genome identifies genetic changes associated with the evolution of vascular plants.</title>
        <authorList>
            <person name="Banks J.A."/>
            <person name="Nishiyama T."/>
            <person name="Hasebe M."/>
            <person name="Bowman J.L."/>
            <person name="Gribskov M."/>
            <person name="dePamphilis C."/>
            <person name="Albert V.A."/>
            <person name="Aono N."/>
            <person name="Aoyama T."/>
            <person name="Ambrose B.A."/>
            <person name="Ashton N.W."/>
            <person name="Axtell M.J."/>
            <person name="Barker E."/>
            <person name="Barker M.S."/>
            <person name="Bennetzen J.L."/>
            <person name="Bonawitz N.D."/>
            <person name="Chapple C."/>
            <person name="Cheng C."/>
            <person name="Correa L.G."/>
            <person name="Dacre M."/>
            <person name="DeBarry J."/>
            <person name="Dreyer I."/>
            <person name="Elias M."/>
            <person name="Engstrom E.M."/>
            <person name="Estelle M."/>
            <person name="Feng L."/>
            <person name="Finet C."/>
            <person name="Floyd S.K."/>
            <person name="Frommer W.B."/>
            <person name="Fujita T."/>
            <person name="Gramzow L."/>
            <person name="Gutensohn M."/>
            <person name="Harholt J."/>
            <person name="Hattori M."/>
            <person name="Heyl A."/>
            <person name="Hirai T."/>
            <person name="Hiwatashi Y."/>
            <person name="Ishikawa M."/>
            <person name="Iwata M."/>
            <person name="Karol K.G."/>
            <person name="Koehler B."/>
            <person name="Kolukisaoglu U."/>
            <person name="Kubo M."/>
            <person name="Kurata T."/>
            <person name="Lalonde S."/>
            <person name="Li K."/>
            <person name="Li Y."/>
            <person name="Litt A."/>
            <person name="Lyons E."/>
            <person name="Manning G."/>
            <person name="Maruyama T."/>
            <person name="Michael T.P."/>
            <person name="Mikami K."/>
            <person name="Miyazaki S."/>
            <person name="Morinaga S."/>
            <person name="Murata T."/>
            <person name="Mueller-Roeber B."/>
            <person name="Nelson D.R."/>
            <person name="Obara M."/>
            <person name="Oguri Y."/>
            <person name="Olmstead R.G."/>
            <person name="Onodera N."/>
            <person name="Petersen B.L."/>
            <person name="Pils B."/>
            <person name="Prigge M."/>
            <person name="Rensing S.A."/>
            <person name="Riano-Pachon D.M."/>
            <person name="Roberts A.W."/>
            <person name="Sato Y."/>
            <person name="Scheller H.V."/>
            <person name="Schulz B."/>
            <person name="Schulz C."/>
            <person name="Shakirov E.V."/>
            <person name="Shibagaki N."/>
            <person name="Shinohara N."/>
            <person name="Shippen D.E."/>
            <person name="Soerensen I."/>
            <person name="Sotooka R."/>
            <person name="Sugimoto N."/>
            <person name="Sugita M."/>
            <person name="Sumikawa N."/>
            <person name="Tanurdzic M."/>
            <person name="Theissen G."/>
            <person name="Ulvskov P."/>
            <person name="Wakazuki S."/>
            <person name="Weng J.K."/>
            <person name="Willats W.W."/>
            <person name="Wipf D."/>
            <person name="Wolf P.G."/>
            <person name="Yang L."/>
            <person name="Zimmer A.D."/>
            <person name="Zhu Q."/>
            <person name="Mitros T."/>
            <person name="Hellsten U."/>
            <person name="Loque D."/>
            <person name="Otillar R."/>
            <person name="Salamov A."/>
            <person name="Schmutz J."/>
            <person name="Shapiro H."/>
            <person name="Lindquist E."/>
            <person name="Lucas S."/>
            <person name="Rokhsar D."/>
            <person name="Grigoriev I.V."/>
        </authorList>
    </citation>
    <scope>NUCLEOTIDE SEQUENCE [LARGE SCALE GENOMIC DNA]</scope>
</reference>
<dbReference type="InterPro" id="IPR027887">
    <property type="entry name" value="DUF4464"/>
</dbReference>
<keyword evidence="6" id="KW-0539">Nucleus</keyword>
<dbReference type="AlphaFoldDB" id="D8RHU6"/>
<evidence type="ECO:0000256" key="6">
    <source>
        <dbReference type="ARBA" id="ARBA00023242"/>
    </source>
</evidence>
<comment type="function">
    <text evidence="1">May be involved in spermatogenesis.</text>
</comment>
<dbReference type="KEGG" id="smo:SELMODRAFT_411413"/>
<evidence type="ECO:0000256" key="3">
    <source>
        <dbReference type="ARBA" id="ARBA00004496"/>
    </source>
</evidence>
<dbReference type="PANTHER" id="PTHR33588:SF1">
    <property type="entry name" value="CILIA- AND FLAGELLA-ASSOCIATED PROTEIN 299"/>
    <property type="match status" value="1"/>
</dbReference>
<protein>
    <recommendedName>
        <fullName evidence="4">Cilia- and flagella-associated protein 299</fullName>
    </recommendedName>
</protein>
<evidence type="ECO:0000256" key="1">
    <source>
        <dbReference type="ARBA" id="ARBA00003056"/>
    </source>
</evidence>
<evidence type="ECO:0000256" key="2">
    <source>
        <dbReference type="ARBA" id="ARBA00004123"/>
    </source>
</evidence>
<dbReference type="GO" id="GO:0005634">
    <property type="term" value="C:nucleus"/>
    <property type="evidence" value="ECO:0007669"/>
    <property type="project" value="UniProtKB-SubCell"/>
</dbReference>
<dbReference type="eggNOG" id="ENOG502QSP8">
    <property type="taxonomic scope" value="Eukaryota"/>
</dbReference>
<dbReference type="InParanoid" id="D8RHU6"/>
<dbReference type="Pfam" id="PF14713">
    <property type="entry name" value="DUF4464"/>
    <property type="match status" value="1"/>
</dbReference>
<accession>D8RHU6</accession>
<dbReference type="Gramene" id="EFJ28131">
    <property type="protein sequence ID" value="EFJ28131"/>
    <property type="gene ID" value="SELMODRAFT_411413"/>
</dbReference>
<dbReference type="Proteomes" id="UP000001514">
    <property type="component" value="Unassembled WGS sequence"/>
</dbReference>
<evidence type="ECO:0000313" key="8">
    <source>
        <dbReference type="Proteomes" id="UP000001514"/>
    </source>
</evidence>
<dbReference type="EMBL" id="GL377580">
    <property type="protein sequence ID" value="EFJ28131.1"/>
    <property type="molecule type" value="Genomic_DNA"/>
</dbReference>
<dbReference type="HOGENOM" id="CLU_740559_0_0_1"/>
<comment type="subcellular location">
    <subcellularLocation>
        <location evidence="3">Cytoplasm</location>
    </subcellularLocation>
    <subcellularLocation>
        <location evidence="2">Nucleus</location>
    </subcellularLocation>
</comment>